<comment type="caution">
    <text evidence="2">The sequence shown here is derived from an EMBL/GenBank/DDBJ whole genome shotgun (WGS) entry which is preliminary data.</text>
</comment>
<organism evidence="2 3">
    <name type="scientific">Lymnaea stagnalis</name>
    <name type="common">Great pond snail</name>
    <name type="synonym">Helix stagnalis</name>
    <dbReference type="NCBI Taxonomy" id="6523"/>
    <lineage>
        <taxon>Eukaryota</taxon>
        <taxon>Metazoa</taxon>
        <taxon>Spiralia</taxon>
        <taxon>Lophotrochozoa</taxon>
        <taxon>Mollusca</taxon>
        <taxon>Gastropoda</taxon>
        <taxon>Heterobranchia</taxon>
        <taxon>Euthyneura</taxon>
        <taxon>Panpulmonata</taxon>
        <taxon>Hygrophila</taxon>
        <taxon>Lymnaeoidea</taxon>
        <taxon>Lymnaeidae</taxon>
        <taxon>Lymnaea</taxon>
    </lineage>
</organism>
<dbReference type="AlphaFoldDB" id="A0AAV2HMW7"/>
<reference evidence="2 3" key="1">
    <citation type="submission" date="2024-04" db="EMBL/GenBank/DDBJ databases">
        <authorList>
            <consortium name="Genoscope - CEA"/>
            <person name="William W."/>
        </authorList>
    </citation>
    <scope>NUCLEOTIDE SEQUENCE [LARGE SCALE GENOMIC DNA]</scope>
</reference>
<dbReference type="EMBL" id="CAXITT010000200">
    <property type="protein sequence ID" value="CAL1535395.1"/>
    <property type="molecule type" value="Genomic_DNA"/>
</dbReference>
<feature type="chain" id="PRO_5043763407" description="WAP domain-containing protein" evidence="1">
    <location>
        <begin position="24"/>
        <end position="195"/>
    </location>
</feature>
<accession>A0AAV2HMW7</accession>
<feature type="signal peptide" evidence="1">
    <location>
        <begin position="1"/>
        <end position="23"/>
    </location>
</feature>
<dbReference type="Proteomes" id="UP001497497">
    <property type="component" value="Unassembled WGS sequence"/>
</dbReference>
<evidence type="ECO:0000313" key="2">
    <source>
        <dbReference type="EMBL" id="CAL1535395.1"/>
    </source>
</evidence>
<keyword evidence="1" id="KW-0732">Signal</keyword>
<evidence type="ECO:0000313" key="3">
    <source>
        <dbReference type="Proteomes" id="UP001497497"/>
    </source>
</evidence>
<gene>
    <name evidence="2" type="ORF">GSLYS_00009355001</name>
</gene>
<protein>
    <recommendedName>
        <fullName evidence="4">WAP domain-containing protein</fullName>
    </recommendedName>
</protein>
<sequence>MAVTLITPLKMMTTLCTIVTVAGQAQQYNNYQPPAAGYNNYQPAAGYNGYNQYQQPADLYTNYQIPSSPALNSYGSQPQYDRKCNDLNCKRDECCIETHRGSQCIGLTMNTATNQWECARPKKCYSSSGCATGFCCVWAIDTTVTQTCPNSPASFNGYGNAAPSYGYGYGNAAPSYGYGYGNAAQNEGWCFKAVG</sequence>
<feature type="non-terminal residue" evidence="2">
    <location>
        <position position="195"/>
    </location>
</feature>
<name>A0AAV2HMW7_LYMST</name>
<proteinExistence type="predicted"/>
<evidence type="ECO:0000256" key="1">
    <source>
        <dbReference type="SAM" id="SignalP"/>
    </source>
</evidence>
<evidence type="ECO:0008006" key="4">
    <source>
        <dbReference type="Google" id="ProtNLM"/>
    </source>
</evidence>
<keyword evidence="3" id="KW-1185">Reference proteome</keyword>